<accession>A0A067QG07</accession>
<keyword evidence="1" id="KW-0812">Transmembrane</keyword>
<keyword evidence="3" id="KW-1185">Reference proteome</keyword>
<dbReference type="Proteomes" id="UP000027135">
    <property type="component" value="Unassembled WGS sequence"/>
</dbReference>
<sequence>MEGIRDLRINNTHGDFNAEFAYATGGSFWLIMYLWMVQYNCYRQFVEKRHCTCGKLSIVTSESGDRGTFYTTEEFEEDYSALTAVFTMYALTMMDNENNHAQG</sequence>
<organism evidence="2 3">
    <name type="scientific">Zootermopsis nevadensis</name>
    <name type="common">Dampwood termite</name>
    <dbReference type="NCBI Taxonomy" id="136037"/>
    <lineage>
        <taxon>Eukaryota</taxon>
        <taxon>Metazoa</taxon>
        <taxon>Ecdysozoa</taxon>
        <taxon>Arthropoda</taxon>
        <taxon>Hexapoda</taxon>
        <taxon>Insecta</taxon>
        <taxon>Pterygota</taxon>
        <taxon>Neoptera</taxon>
        <taxon>Polyneoptera</taxon>
        <taxon>Dictyoptera</taxon>
        <taxon>Blattodea</taxon>
        <taxon>Blattoidea</taxon>
        <taxon>Termitoidae</taxon>
        <taxon>Termopsidae</taxon>
        <taxon>Zootermopsis</taxon>
    </lineage>
</organism>
<reference evidence="2 3" key="1">
    <citation type="journal article" date="2014" name="Nat. Commun.">
        <title>Molecular traces of alternative social organization in a termite genome.</title>
        <authorList>
            <person name="Terrapon N."/>
            <person name="Li C."/>
            <person name="Robertson H.M."/>
            <person name="Ji L."/>
            <person name="Meng X."/>
            <person name="Booth W."/>
            <person name="Chen Z."/>
            <person name="Childers C.P."/>
            <person name="Glastad K.M."/>
            <person name="Gokhale K."/>
            <person name="Gowin J."/>
            <person name="Gronenberg W."/>
            <person name="Hermansen R.A."/>
            <person name="Hu H."/>
            <person name="Hunt B.G."/>
            <person name="Huylmans A.K."/>
            <person name="Khalil S.M."/>
            <person name="Mitchell R.D."/>
            <person name="Munoz-Torres M.C."/>
            <person name="Mustard J.A."/>
            <person name="Pan H."/>
            <person name="Reese J.T."/>
            <person name="Scharf M.E."/>
            <person name="Sun F."/>
            <person name="Vogel H."/>
            <person name="Xiao J."/>
            <person name="Yang W."/>
            <person name="Yang Z."/>
            <person name="Yang Z."/>
            <person name="Zhou J."/>
            <person name="Zhu J."/>
            <person name="Brent C.S."/>
            <person name="Elsik C.G."/>
            <person name="Goodisman M.A."/>
            <person name="Liberles D.A."/>
            <person name="Roe R.M."/>
            <person name="Vargo E.L."/>
            <person name="Vilcinskas A."/>
            <person name="Wang J."/>
            <person name="Bornberg-Bauer E."/>
            <person name="Korb J."/>
            <person name="Zhang G."/>
            <person name="Liebig J."/>
        </authorList>
    </citation>
    <scope>NUCLEOTIDE SEQUENCE [LARGE SCALE GENOMIC DNA]</scope>
    <source>
        <tissue evidence="2">Whole organism</tissue>
    </source>
</reference>
<evidence type="ECO:0000313" key="2">
    <source>
        <dbReference type="EMBL" id="KDR06600.1"/>
    </source>
</evidence>
<protein>
    <submittedName>
        <fullName evidence="2">Uncharacterized protein</fullName>
    </submittedName>
</protein>
<gene>
    <name evidence="2" type="ORF">L798_03574</name>
</gene>
<keyword evidence="1" id="KW-0472">Membrane</keyword>
<dbReference type="EMBL" id="KK853575">
    <property type="protein sequence ID" value="KDR06600.1"/>
    <property type="molecule type" value="Genomic_DNA"/>
</dbReference>
<name>A0A067QG07_ZOONE</name>
<proteinExistence type="predicted"/>
<feature type="transmembrane region" description="Helical" evidence="1">
    <location>
        <begin position="20"/>
        <end position="39"/>
    </location>
</feature>
<evidence type="ECO:0000313" key="3">
    <source>
        <dbReference type="Proteomes" id="UP000027135"/>
    </source>
</evidence>
<dbReference type="InParanoid" id="A0A067QG07"/>
<keyword evidence="1" id="KW-1133">Transmembrane helix</keyword>
<evidence type="ECO:0000256" key="1">
    <source>
        <dbReference type="SAM" id="Phobius"/>
    </source>
</evidence>
<dbReference type="AlphaFoldDB" id="A0A067QG07"/>